<dbReference type="AlphaFoldDB" id="A0A0D3ED74"/>
<dbReference type="Gramene" id="Bo9g145850.1">
    <property type="protein sequence ID" value="Bo9g145850.1"/>
    <property type="gene ID" value="Bo9g145850"/>
</dbReference>
<proteinExistence type="predicted"/>
<name>A0A0D3ED74_BRAOL</name>
<reference evidence="1" key="2">
    <citation type="submission" date="2015-03" db="UniProtKB">
        <authorList>
            <consortium name="EnsemblPlants"/>
        </authorList>
    </citation>
    <scope>IDENTIFICATION</scope>
</reference>
<dbReference type="EnsemblPlants" id="Bo9g145850.1">
    <property type="protein sequence ID" value="Bo9g145850.1"/>
    <property type="gene ID" value="Bo9g145850"/>
</dbReference>
<organism evidence="1 2">
    <name type="scientific">Brassica oleracea var. oleracea</name>
    <dbReference type="NCBI Taxonomy" id="109376"/>
    <lineage>
        <taxon>Eukaryota</taxon>
        <taxon>Viridiplantae</taxon>
        <taxon>Streptophyta</taxon>
        <taxon>Embryophyta</taxon>
        <taxon>Tracheophyta</taxon>
        <taxon>Spermatophyta</taxon>
        <taxon>Magnoliopsida</taxon>
        <taxon>eudicotyledons</taxon>
        <taxon>Gunneridae</taxon>
        <taxon>Pentapetalae</taxon>
        <taxon>rosids</taxon>
        <taxon>malvids</taxon>
        <taxon>Brassicales</taxon>
        <taxon>Brassicaceae</taxon>
        <taxon>Brassiceae</taxon>
        <taxon>Brassica</taxon>
    </lineage>
</organism>
<keyword evidence="2" id="KW-1185">Reference proteome</keyword>
<protein>
    <submittedName>
        <fullName evidence="1">Uncharacterized protein</fullName>
    </submittedName>
</protein>
<dbReference type="HOGENOM" id="CLU_797772_0_0_1"/>
<dbReference type="Proteomes" id="UP000032141">
    <property type="component" value="Chromosome C9"/>
</dbReference>
<evidence type="ECO:0000313" key="2">
    <source>
        <dbReference type="Proteomes" id="UP000032141"/>
    </source>
</evidence>
<evidence type="ECO:0000313" key="1">
    <source>
        <dbReference type="EnsemblPlants" id="Bo9g145850.1"/>
    </source>
</evidence>
<accession>A0A0D3ED74</accession>
<sequence length="348" mass="39494">MSLLGYLLVSDCVPLLSMERQMILGLWSRQFCYGGYPKRMLALWLCKTIDIGSIVIISAERDVPVPKPSCVLDDKLLRKGILQQIHHSLSDMSDGYDRGSVIYHVIFELAFAGVKMRHGTWDKDPHEYDLLSAYRWLIKEDYSDLEDMLRDCVIQWDGRSKRRYWKADSGFEFEDEFLGLLGMAKPCRNVTGTATMKEKPSHQPKREITAQQTRFGGTEERSIKYKSDPRTVNFISVLPLIQKEPGNGQDIIGNLSMPAFQIIYLIVKSTYVCVYDQPGDEATLVKQMVSYRSETDEYMIFGRIGATGLFIRILFGLRIGGDGCHRFIAGKSNPAPVRVSYASQTTGL</sequence>
<reference evidence="1 2" key="1">
    <citation type="journal article" date="2014" name="Genome Biol.">
        <title>Transcriptome and methylome profiling reveals relics of genome dominance in the mesopolyploid Brassica oleracea.</title>
        <authorList>
            <person name="Parkin I.A."/>
            <person name="Koh C."/>
            <person name="Tang H."/>
            <person name="Robinson S.J."/>
            <person name="Kagale S."/>
            <person name="Clarke W.E."/>
            <person name="Town C.D."/>
            <person name="Nixon J."/>
            <person name="Krishnakumar V."/>
            <person name="Bidwell S.L."/>
            <person name="Denoeud F."/>
            <person name="Belcram H."/>
            <person name="Links M.G."/>
            <person name="Just J."/>
            <person name="Clarke C."/>
            <person name="Bender T."/>
            <person name="Huebert T."/>
            <person name="Mason A.S."/>
            <person name="Pires J.C."/>
            <person name="Barker G."/>
            <person name="Moore J."/>
            <person name="Walley P.G."/>
            <person name="Manoli S."/>
            <person name="Batley J."/>
            <person name="Edwards D."/>
            <person name="Nelson M.N."/>
            <person name="Wang X."/>
            <person name="Paterson A.H."/>
            <person name="King G."/>
            <person name="Bancroft I."/>
            <person name="Chalhoub B."/>
            <person name="Sharpe A.G."/>
        </authorList>
    </citation>
    <scope>NUCLEOTIDE SEQUENCE</scope>
    <source>
        <strain evidence="1 2">cv. TO1000</strain>
    </source>
</reference>